<dbReference type="PANTHER" id="PTHR30136:SF35">
    <property type="entry name" value="HTH-TYPE TRANSCRIPTIONAL REGULATOR RV1719"/>
    <property type="match status" value="1"/>
</dbReference>
<dbReference type="Pfam" id="PF01614">
    <property type="entry name" value="IclR_C"/>
    <property type="match status" value="1"/>
</dbReference>
<reference evidence="2" key="1">
    <citation type="journal article" date="2014" name="Front. Microbiol.">
        <title>High frequency of phylogenetically diverse reductive dehalogenase-homologous genes in deep subseafloor sedimentary metagenomes.</title>
        <authorList>
            <person name="Kawai M."/>
            <person name="Futagami T."/>
            <person name="Toyoda A."/>
            <person name="Takaki Y."/>
            <person name="Nishi S."/>
            <person name="Hori S."/>
            <person name="Arai W."/>
            <person name="Tsubouchi T."/>
            <person name="Morono Y."/>
            <person name="Uchiyama I."/>
            <person name="Ito T."/>
            <person name="Fujiyama A."/>
            <person name="Inagaki F."/>
            <person name="Takami H."/>
        </authorList>
    </citation>
    <scope>NUCLEOTIDE SEQUENCE</scope>
    <source>
        <strain evidence="2">Expedition CK06-06</strain>
    </source>
</reference>
<dbReference type="Gene3D" id="3.30.450.40">
    <property type="match status" value="1"/>
</dbReference>
<dbReference type="AlphaFoldDB" id="X1T2F9"/>
<evidence type="ECO:0000313" key="2">
    <source>
        <dbReference type="EMBL" id="GAI74234.1"/>
    </source>
</evidence>
<dbReference type="GO" id="GO:0003677">
    <property type="term" value="F:DNA binding"/>
    <property type="evidence" value="ECO:0007669"/>
    <property type="project" value="TreeGrafter"/>
</dbReference>
<dbReference type="InterPro" id="IPR014757">
    <property type="entry name" value="Tscrpt_reg_IclR_C"/>
</dbReference>
<name>X1T2F9_9ZZZZ</name>
<dbReference type="SUPFAM" id="SSF55781">
    <property type="entry name" value="GAF domain-like"/>
    <property type="match status" value="1"/>
</dbReference>
<proteinExistence type="predicted"/>
<accession>X1T2F9</accession>
<dbReference type="PANTHER" id="PTHR30136">
    <property type="entry name" value="HELIX-TURN-HELIX TRANSCRIPTIONAL REGULATOR, ICLR FAMILY"/>
    <property type="match status" value="1"/>
</dbReference>
<comment type="caution">
    <text evidence="2">The sequence shown here is derived from an EMBL/GenBank/DDBJ whole genome shotgun (WGS) entry which is preliminary data.</text>
</comment>
<gene>
    <name evidence="2" type="ORF">S12H4_15804</name>
</gene>
<dbReference type="GO" id="GO:0045892">
    <property type="term" value="P:negative regulation of DNA-templated transcription"/>
    <property type="evidence" value="ECO:0007669"/>
    <property type="project" value="TreeGrafter"/>
</dbReference>
<sequence>ESLEKLAKRTGETVQLCIFDKGKALYIDAIKKSESLIAYAEIGSEFNINLVAPGMVLAADLEEKELDNLLKRKKFTKKTKYTINDPDELKKKIKEVAKKGYAYDNQQFAIGIRCVAAPIYDYNGKVACALNITGHVSTMTDDRIDDLAKEVKTAAKKASKRLGYKGLEERA</sequence>
<dbReference type="EMBL" id="BARW01007613">
    <property type="protein sequence ID" value="GAI74234.1"/>
    <property type="molecule type" value="Genomic_DNA"/>
</dbReference>
<protein>
    <recommendedName>
        <fullName evidence="1">IclR-ED domain-containing protein</fullName>
    </recommendedName>
</protein>
<evidence type="ECO:0000259" key="1">
    <source>
        <dbReference type="PROSITE" id="PS51078"/>
    </source>
</evidence>
<dbReference type="PROSITE" id="PS51078">
    <property type="entry name" value="ICLR_ED"/>
    <property type="match status" value="1"/>
</dbReference>
<feature type="non-terminal residue" evidence="2">
    <location>
        <position position="1"/>
    </location>
</feature>
<organism evidence="2">
    <name type="scientific">marine sediment metagenome</name>
    <dbReference type="NCBI Taxonomy" id="412755"/>
    <lineage>
        <taxon>unclassified sequences</taxon>
        <taxon>metagenomes</taxon>
        <taxon>ecological metagenomes</taxon>
    </lineage>
</organism>
<dbReference type="GO" id="GO:0003700">
    <property type="term" value="F:DNA-binding transcription factor activity"/>
    <property type="evidence" value="ECO:0007669"/>
    <property type="project" value="TreeGrafter"/>
</dbReference>
<dbReference type="InterPro" id="IPR029016">
    <property type="entry name" value="GAF-like_dom_sf"/>
</dbReference>
<dbReference type="InterPro" id="IPR050707">
    <property type="entry name" value="HTH_MetabolicPath_Reg"/>
</dbReference>
<feature type="domain" description="IclR-ED" evidence="1">
    <location>
        <begin position="1"/>
        <end position="164"/>
    </location>
</feature>